<dbReference type="Pfam" id="PF21000">
    <property type="entry name" value="RMI1_N_N"/>
    <property type="match status" value="1"/>
</dbReference>
<evidence type="ECO:0000313" key="8">
    <source>
        <dbReference type="EMBL" id="KAG9445874.1"/>
    </source>
</evidence>
<comment type="caution">
    <text evidence="8">The sequence shown here is derived from an EMBL/GenBank/DDBJ whole genome shotgun (WGS) entry which is preliminary data.</text>
</comment>
<dbReference type="GO" id="GO:0000724">
    <property type="term" value="P:double-strand break repair via homologous recombination"/>
    <property type="evidence" value="ECO:0007669"/>
    <property type="project" value="TreeGrafter"/>
</dbReference>
<dbReference type="GO" id="GO:0031422">
    <property type="term" value="C:RecQ family helicase-topoisomerase III complex"/>
    <property type="evidence" value="ECO:0007669"/>
    <property type="project" value="TreeGrafter"/>
</dbReference>
<sequence length="691" mass="74507">MPRPSRRFLIDSDDEDEENNPSTASVPPVDTSEPVPVNPSPFQISDEEFVDVSDTLSPPSPSFGAAAAGPSCPVEDFLSRLGVRPRRDWLDACISQLSDSRIGFVNLDIAAKAKLCFTHFLYSDMNSSGGGVLPVGVLAMHCVELVGPFLLQVDEIINISSPLRERYRSAHAGIKRCLKLSMTDGCQRVFGMEYRPVKDLDVLSPAGLKICVRNVQIRRGLLMLVPEIVDVLGGSVEDLEAARLRLVAEVNKPPRGKRTRTGELPPLAIRAALAAWPSNLASNSAEGNVSSVQVSSQPLGQVASTTDPTSASGSGSGLRTGEGPSLQSNIPDPEEIQVSSGVDIAAGSGEQFAVPSCGNNIVNNLSSNAAPEHGRVVTSVCNIGGTRGYATSSFRPDAESSASLHAVRTVTTATSVSRSDASVSGHETDSNSILNSISGRHPSEVEHSVILGRSEHGPFTYMASMRTKLTMENASVRGKIKCFLTGVKGFQFKQKSTFELHVYVDDGSLISEVLIDHNVVQKGIGHSPKEVTAALSSQDKQIASTMREKMKQYQLFLANFEGMMLVEINTLSSIPVVLEMSQGCSTSDAWMLLKNLKDSSPPQTPEPFNRVYDFHAFKDILQVLYLLLGHAHTKLLFPFLVGGGNRFCCVCAGQSFKLNQRSSPISVSAMSSWSFIGCKQPRRKCRLCFKC</sequence>
<evidence type="ECO:0000256" key="4">
    <source>
        <dbReference type="SAM" id="MobiDB-lite"/>
    </source>
</evidence>
<dbReference type="Proteomes" id="UP000825729">
    <property type="component" value="Unassembled WGS sequence"/>
</dbReference>
<dbReference type="PANTHER" id="PTHR14790">
    <property type="entry name" value="RECQ-MEDIATED GENOME INSTABILITY PROTEIN 1 RMI1"/>
    <property type="match status" value="1"/>
</dbReference>
<dbReference type="AlphaFoldDB" id="A0AAV7EB51"/>
<dbReference type="InterPro" id="IPR013894">
    <property type="entry name" value="RMI1_OB"/>
</dbReference>
<dbReference type="InterPro" id="IPR032199">
    <property type="entry name" value="RMI1_C"/>
</dbReference>
<dbReference type="PANTHER" id="PTHR14790:SF15">
    <property type="entry name" value="RECQ-MEDIATED GENOME INSTABILITY PROTEIN 1"/>
    <property type="match status" value="1"/>
</dbReference>
<feature type="domain" description="RecQ mediated genome instability protein 1 OB-fold" evidence="5">
    <location>
        <begin position="134"/>
        <end position="243"/>
    </location>
</feature>
<gene>
    <name evidence="8" type="ORF">H6P81_012002</name>
</gene>
<keyword evidence="9" id="KW-1185">Reference proteome</keyword>
<dbReference type="GO" id="GO:0016604">
    <property type="term" value="C:nuclear body"/>
    <property type="evidence" value="ECO:0007669"/>
    <property type="project" value="TreeGrafter"/>
</dbReference>
<protein>
    <recommendedName>
        <fullName evidence="2">RecQ-mediated genome instability protein 1</fullName>
    </recommendedName>
    <alternativeName>
        <fullName evidence="3">BLM-associated protein of 75 kDa homolog</fullName>
    </alternativeName>
</protein>
<feature type="domain" description="RecQ-mediated genome instability protein 1 C-terminal OB-fold" evidence="6">
    <location>
        <begin position="458"/>
        <end position="595"/>
    </location>
</feature>
<dbReference type="FunFam" id="2.40.50.770:FF:000004">
    <property type="entry name" value="RecQ-mediated instability protein (DUF1767)"/>
    <property type="match status" value="1"/>
</dbReference>
<evidence type="ECO:0000256" key="3">
    <source>
        <dbReference type="ARBA" id="ARBA00077519"/>
    </source>
</evidence>
<dbReference type="EMBL" id="JAINDJ010000005">
    <property type="protein sequence ID" value="KAG9445874.1"/>
    <property type="molecule type" value="Genomic_DNA"/>
</dbReference>
<dbReference type="Gene3D" id="2.40.50.770">
    <property type="entry name" value="RecQ-mediated genome instability protein Rmi1, C-terminal domain"/>
    <property type="match status" value="1"/>
</dbReference>
<evidence type="ECO:0000256" key="2">
    <source>
        <dbReference type="ARBA" id="ARBA00018987"/>
    </source>
</evidence>
<proteinExistence type="inferred from homology"/>
<dbReference type="SMART" id="SM01161">
    <property type="entry name" value="DUF1767"/>
    <property type="match status" value="1"/>
</dbReference>
<organism evidence="8 9">
    <name type="scientific">Aristolochia fimbriata</name>
    <name type="common">White veined hardy Dutchman's pipe vine</name>
    <dbReference type="NCBI Taxonomy" id="158543"/>
    <lineage>
        <taxon>Eukaryota</taxon>
        <taxon>Viridiplantae</taxon>
        <taxon>Streptophyta</taxon>
        <taxon>Embryophyta</taxon>
        <taxon>Tracheophyta</taxon>
        <taxon>Spermatophyta</taxon>
        <taxon>Magnoliopsida</taxon>
        <taxon>Magnoliidae</taxon>
        <taxon>Piperales</taxon>
        <taxon>Aristolochiaceae</taxon>
        <taxon>Aristolochia</taxon>
    </lineage>
</organism>
<feature type="compositionally biased region" description="Low complexity" evidence="4">
    <location>
        <begin position="415"/>
        <end position="424"/>
    </location>
</feature>
<evidence type="ECO:0000256" key="1">
    <source>
        <dbReference type="ARBA" id="ARBA00006395"/>
    </source>
</evidence>
<feature type="region of interest" description="Disordered" evidence="4">
    <location>
        <begin position="415"/>
        <end position="439"/>
    </location>
</feature>
<evidence type="ECO:0000259" key="7">
    <source>
        <dbReference type="Pfam" id="PF21000"/>
    </source>
</evidence>
<evidence type="ECO:0000313" key="9">
    <source>
        <dbReference type="Proteomes" id="UP000825729"/>
    </source>
</evidence>
<feature type="region of interest" description="Disordered" evidence="4">
    <location>
        <begin position="1"/>
        <end position="44"/>
    </location>
</feature>
<dbReference type="InterPro" id="IPR049363">
    <property type="entry name" value="RMI1_N"/>
</dbReference>
<dbReference type="Pfam" id="PF16099">
    <property type="entry name" value="RMI1_C"/>
    <property type="match status" value="1"/>
</dbReference>
<dbReference type="GO" id="GO:0000712">
    <property type="term" value="P:resolution of meiotic recombination intermediates"/>
    <property type="evidence" value="ECO:0007669"/>
    <property type="project" value="TreeGrafter"/>
</dbReference>
<evidence type="ECO:0000259" key="6">
    <source>
        <dbReference type="Pfam" id="PF16099"/>
    </source>
</evidence>
<dbReference type="InterPro" id="IPR042470">
    <property type="entry name" value="RMI1_N_C_sf"/>
</dbReference>
<feature type="compositionally biased region" description="Polar residues" evidence="4">
    <location>
        <begin position="289"/>
        <end position="313"/>
    </location>
</feature>
<dbReference type="GO" id="GO:0000166">
    <property type="term" value="F:nucleotide binding"/>
    <property type="evidence" value="ECO:0007669"/>
    <property type="project" value="InterPro"/>
</dbReference>
<reference evidence="8 9" key="1">
    <citation type="submission" date="2021-07" db="EMBL/GenBank/DDBJ databases">
        <title>The Aristolochia fimbriata genome: insights into angiosperm evolution, floral development and chemical biosynthesis.</title>
        <authorList>
            <person name="Jiao Y."/>
        </authorList>
    </citation>
    <scope>NUCLEOTIDE SEQUENCE [LARGE SCALE GENOMIC DNA]</scope>
    <source>
        <strain evidence="8">IBCAS-2021</strain>
        <tissue evidence="8">Leaf</tissue>
    </source>
</reference>
<evidence type="ECO:0000259" key="5">
    <source>
        <dbReference type="Pfam" id="PF08585"/>
    </source>
</evidence>
<feature type="domain" description="RMI1 N-terminal" evidence="7">
    <location>
        <begin position="78"/>
        <end position="128"/>
    </location>
</feature>
<accession>A0AAV7EB51</accession>
<name>A0AAV7EB51_ARIFI</name>
<comment type="similarity">
    <text evidence="1">Belongs to the RMI1 family.</text>
</comment>
<dbReference type="Pfam" id="PF08585">
    <property type="entry name" value="RMI1_N_C"/>
    <property type="match status" value="1"/>
</dbReference>
<feature type="region of interest" description="Disordered" evidence="4">
    <location>
        <begin position="289"/>
        <end position="333"/>
    </location>
</feature>